<dbReference type="OMA" id="HEWHRAS"/>
<accession>L8GXL9</accession>
<proteinExistence type="predicted"/>
<evidence type="ECO:0000313" key="4">
    <source>
        <dbReference type="Proteomes" id="UP000011083"/>
    </source>
</evidence>
<sequence length="683" mass="76773">MEVKRREVGNLVLEDVPESVPHITQRLEQYQNTRGANLHEWHRASADSADQVEGMLISTRFADTTQLHYISRPAGFRKQLTFFKEPVLSASMCLNPASPYRNSVLFLRDVGGAEQYQIYHFDLATAKYALLSDGVSKAPSGDRFAYFSTQRNGKDWDIYVSDLSGSFGEAPAQQEMVLSEGGSWYPTDWSHDGSKLLVKKYISANESLVHVLHLESKALMQVNPSEDKISYGPALFTKDGEGLFMCSDETGEFQRLYYYDLSENTLPKMLTAGIPWDIDALELSPDGKDFVAAKRSPKRLRLTRGGGGGGRSKGKRLLFITNEDGISVVYVMDTTTFQYQRLANTPVGLAYSARWHPNSRQIGIVFNTAQTPGDIYTLDAPSGEGEGEAAVAPAPPVRWTFSEVGGLNTESFVVPSLIHFETFDDEEGEEGTKRTIPAFYYKPRELPAADKKLPVIITIHGGPESQWRPQFIPRVQYYCCEMGVAVLAPNVRGSSGYGKSYLLLDDGFKREDSVKDIGMLIQWVKQQPELDADRVMVDGGSYGGYMVLASMIHFGKELCCGVERVGISNFVTFLENTSAYRRDNRREEYGDERIPEMRKFLEEISPTARAHEISKPMLISQGANDPRVPESESEQIVKQIRKPDAPVWYILAKDEGHGFKKKVNIDFYLEREAMFVEQYLLRK</sequence>
<protein>
    <submittedName>
        <fullName evidence="3">Peptidase S9, prolyl oligopeptidase</fullName>
    </submittedName>
</protein>
<dbReference type="InterPro" id="IPR029058">
    <property type="entry name" value="AB_hydrolase_fold"/>
</dbReference>
<evidence type="ECO:0000256" key="1">
    <source>
        <dbReference type="ARBA" id="ARBA00022801"/>
    </source>
</evidence>
<dbReference type="GeneID" id="14917455"/>
<organism evidence="3 4">
    <name type="scientific">Acanthamoeba castellanii (strain ATCC 30010 / Neff)</name>
    <dbReference type="NCBI Taxonomy" id="1257118"/>
    <lineage>
        <taxon>Eukaryota</taxon>
        <taxon>Amoebozoa</taxon>
        <taxon>Discosea</taxon>
        <taxon>Longamoebia</taxon>
        <taxon>Centramoebida</taxon>
        <taxon>Acanthamoebidae</taxon>
        <taxon>Acanthamoeba</taxon>
    </lineage>
</organism>
<evidence type="ECO:0000259" key="2">
    <source>
        <dbReference type="Pfam" id="PF00326"/>
    </source>
</evidence>
<dbReference type="Gene3D" id="3.40.50.1820">
    <property type="entry name" value="alpha/beta hydrolase"/>
    <property type="match status" value="1"/>
</dbReference>
<dbReference type="PANTHER" id="PTHR42776">
    <property type="entry name" value="SERINE PEPTIDASE S9 FAMILY MEMBER"/>
    <property type="match status" value="1"/>
</dbReference>
<dbReference type="STRING" id="1257118.L8GXL9"/>
<dbReference type="PANTHER" id="PTHR42776:SF27">
    <property type="entry name" value="DIPEPTIDYL PEPTIDASE FAMILY MEMBER 6"/>
    <property type="match status" value="1"/>
</dbReference>
<feature type="domain" description="Peptidase S9 prolyl oligopeptidase catalytic" evidence="2">
    <location>
        <begin position="475"/>
        <end position="680"/>
    </location>
</feature>
<gene>
    <name evidence="3" type="ORF">ACA1_383640</name>
</gene>
<dbReference type="InterPro" id="IPR011042">
    <property type="entry name" value="6-blade_b-propeller_TolB-like"/>
</dbReference>
<keyword evidence="1" id="KW-0378">Hydrolase</keyword>
<dbReference type="GO" id="GO:0004252">
    <property type="term" value="F:serine-type endopeptidase activity"/>
    <property type="evidence" value="ECO:0007669"/>
    <property type="project" value="TreeGrafter"/>
</dbReference>
<dbReference type="Pfam" id="PF00326">
    <property type="entry name" value="Peptidase_S9"/>
    <property type="match status" value="1"/>
</dbReference>
<dbReference type="GO" id="GO:0006508">
    <property type="term" value="P:proteolysis"/>
    <property type="evidence" value="ECO:0007669"/>
    <property type="project" value="InterPro"/>
</dbReference>
<dbReference type="InterPro" id="IPR001375">
    <property type="entry name" value="Peptidase_S9_cat"/>
</dbReference>
<dbReference type="Gene3D" id="2.120.10.30">
    <property type="entry name" value="TolB, C-terminal domain"/>
    <property type="match status" value="2"/>
</dbReference>
<dbReference type="Proteomes" id="UP000011083">
    <property type="component" value="Unassembled WGS sequence"/>
</dbReference>
<keyword evidence="4" id="KW-1185">Reference proteome</keyword>
<evidence type="ECO:0000313" key="3">
    <source>
        <dbReference type="EMBL" id="ELR16831.1"/>
    </source>
</evidence>
<dbReference type="SUPFAM" id="SSF53474">
    <property type="entry name" value="alpha/beta-Hydrolases"/>
    <property type="match status" value="1"/>
</dbReference>
<dbReference type="SUPFAM" id="SSF82171">
    <property type="entry name" value="DPP6 N-terminal domain-like"/>
    <property type="match status" value="1"/>
</dbReference>
<dbReference type="RefSeq" id="XP_004338844.1">
    <property type="nucleotide sequence ID" value="XM_004338796.1"/>
</dbReference>
<dbReference type="AlphaFoldDB" id="L8GXL9"/>
<name>L8GXL9_ACACF</name>
<dbReference type="VEuPathDB" id="AmoebaDB:ACA1_383640"/>
<reference evidence="3 4" key="1">
    <citation type="journal article" date="2013" name="Genome Biol.">
        <title>Genome of Acanthamoeba castellanii highlights extensive lateral gene transfer and early evolution of tyrosine kinase signaling.</title>
        <authorList>
            <person name="Clarke M."/>
            <person name="Lohan A.J."/>
            <person name="Liu B."/>
            <person name="Lagkouvardos I."/>
            <person name="Roy S."/>
            <person name="Zafar N."/>
            <person name="Bertelli C."/>
            <person name="Schilde C."/>
            <person name="Kianianmomeni A."/>
            <person name="Burglin T.R."/>
            <person name="Frech C."/>
            <person name="Turcotte B."/>
            <person name="Kopec K.O."/>
            <person name="Synnott J.M."/>
            <person name="Choo C."/>
            <person name="Paponov I."/>
            <person name="Finkler A."/>
            <person name="Soon Heng Tan C."/>
            <person name="Hutchins A.P."/>
            <person name="Weinmeier T."/>
            <person name="Rattei T."/>
            <person name="Chu J.S."/>
            <person name="Gimenez G."/>
            <person name="Irimia M."/>
            <person name="Rigden D.J."/>
            <person name="Fitzpatrick D.A."/>
            <person name="Lorenzo-Morales J."/>
            <person name="Bateman A."/>
            <person name="Chiu C.H."/>
            <person name="Tang P."/>
            <person name="Hegemann P."/>
            <person name="Fromm H."/>
            <person name="Raoult D."/>
            <person name="Greub G."/>
            <person name="Miranda-Saavedra D."/>
            <person name="Chen N."/>
            <person name="Nash P."/>
            <person name="Ginger M.L."/>
            <person name="Horn M."/>
            <person name="Schaap P."/>
            <person name="Caler L."/>
            <person name="Loftus B."/>
        </authorList>
    </citation>
    <scope>NUCLEOTIDE SEQUENCE [LARGE SCALE GENOMIC DNA]</scope>
    <source>
        <strain evidence="3 4">Neff</strain>
    </source>
</reference>
<dbReference type="OrthoDB" id="43744at2759"/>
<dbReference type="EMBL" id="KB007982">
    <property type="protein sequence ID" value="ELR16831.1"/>
    <property type="molecule type" value="Genomic_DNA"/>
</dbReference>
<dbReference type="KEGG" id="acan:ACA1_383640"/>